<dbReference type="AlphaFoldDB" id="A0A495PUP7"/>
<accession>A0A495PUP7</accession>
<proteinExistence type="predicted"/>
<evidence type="ECO:0000256" key="3">
    <source>
        <dbReference type="ARBA" id="ARBA00023163"/>
    </source>
</evidence>
<keyword evidence="2" id="KW-0238">DNA-binding</keyword>
<dbReference type="InterPro" id="IPR036390">
    <property type="entry name" value="WH_DNA-bd_sf"/>
</dbReference>
<evidence type="ECO:0000256" key="1">
    <source>
        <dbReference type="ARBA" id="ARBA00023015"/>
    </source>
</evidence>
<dbReference type="Gene3D" id="2.60.120.10">
    <property type="entry name" value="Jelly Rolls"/>
    <property type="match status" value="1"/>
</dbReference>
<keyword evidence="1" id="KW-0805">Transcription regulation</keyword>
<feature type="domain" description="Cyclic nucleotide-binding" evidence="4">
    <location>
        <begin position="20"/>
        <end position="141"/>
    </location>
</feature>
<dbReference type="Gene3D" id="1.10.10.10">
    <property type="entry name" value="Winged helix-like DNA-binding domain superfamily/Winged helix DNA-binding domain"/>
    <property type="match status" value="1"/>
</dbReference>
<dbReference type="RefSeq" id="WP_121345264.1">
    <property type="nucleotide sequence ID" value="NZ_RBLG01000002.1"/>
</dbReference>
<dbReference type="InterPro" id="IPR012318">
    <property type="entry name" value="HTH_CRP"/>
</dbReference>
<keyword evidence="7" id="KW-1185">Reference proteome</keyword>
<dbReference type="GO" id="GO:0006355">
    <property type="term" value="P:regulation of DNA-templated transcription"/>
    <property type="evidence" value="ECO:0007669"/>
    <property type="project" value="InterPro"/>
</dbReference>
<dbReference type="Pfam" id="PF13545">
    <property type="entry name" value="HTH_Crp_2"/>
    <property type="match status" value="1"/>
</dbReference>
<dbReference type="InterPro" id="IPR036388">
    <property type="entry name" value="WH-like_DNA-bd_sf"/>
</dbReference>
<evidence type="ECO:0000259" key="5">
    <source>
        <dbReference type="PROSITE" id="PS51063"/>
    </source>
</evidence>
<dbReference type="Proteomes" id="UP000276282">
    <property type="component" value="Unassembled WGS sequence"/>
</dbReference>
<protein>
    <submittedName>
        <fullName evidence="6">CRP/FNR family transcriptional regulator</fullName>
    </submittedName>
</protein>
<dbReference type="SMART" id="SM00100">
    <property type="entry name" value="cNMP"/>
    <property type="match status" value="1"/>
</dbReference>
<comment type="caution">
    <text evidence="6">The sequence shown here is derived from an EMBL/GenBank/DDBJ whole genome shotgun (WGS) entry which is preliminary data.</text>
</comment>
<dbReference type="EMBL" id="RBLG01000002">
    <property type="protein sequence ID" value="RKS53188.1"/>
    <property type="molecule type" value="Genomic_DNA"/>
</dbReference>
<dbReference type="PROSITE" id="PS51063">
    <property type="entry name" value="HTH_CRP_2"/>
    <property type="match status" value="1"/>
</dbReference>
<evidence type="ECO:0000256" key="2">
    <source>
        <dbReference type="ARBA" id="ARBA00023125"/>
    </source>
</evidence>
<evidence type="ECO:0000313" key="7">
    <source>
        <dbReference type="Proteomes" id="UP000276282"/>
    </source>
</evidence>
<dbReference type="PROSITE" id="PS50042">
    <property type="entry name" value="CNMP_BINDING_3"/>
    <property type="match status" value="1"/>
</dbReference>
<dbReference type="GO" id="GO:0003677">
    <property type="term" value="F:DNA binding"/>
    <property type="evidence" value="ECO:0007669"/>
    <property type="project" value="UniProtKB-KW"/>
</dbReference>
<gene>
    <name evidence="6" type="ORF">BC962_1437</name>
</gene>
<dbReference type="SUPFAM" id="SSF46785">
    <property type="entry name" value="Winged helix' DNA-binding domain"/>
    <property type="match status" value="1"/>
</dbReference>
<dbReference type="SUPFAM" id="SSF51206">
    <property type="entry name" value="cAMP-binding domain-like"/>
    <property type="match status" value="1"/>
</dbReference>
<dbReference type="InterPro" id="IPR000595">
    <property type="entry name" value="cNMP-bd_dom"/>
</dbReference>
<sequence>MGRGQTSTEKYLLQLKDCELIKNMDSKTAESFFSLFHKESWPKHSCILNQEKLIYHFYIILSGRIKMYQVDSGNGKELTLFLLTKNDVFDIFCLLDGSKHNAYYECLDDAKVLAVPMEDLRKWLKKHPENYQTILSYSGKQLRMLEDFASNITFTDISTRLLNLLLKHVNRKSQNLELINDLPNKEIANLIGSTRAVVNRHLQKLKQLGSIKISRKKMEIKNLKMLINLLKEKKKNK</sequence>
<organism evidence="6 7">
    <name type="scientific">Gillisia mitskevichiae</name>
    <dbReference type="NCBI Taxonomy" id="270921"/>
    <lineage>
        <taxon>Bacteria</taxon>
        <taxon>Pseudomonadati</taxon>
        <taxon>Bacteroidota</taxon>
        <taxon>Flavobacteriia</taxon>
        <taxon>Flavobacteriales</taxon>
        <taxon>Flavobacteriaceae</taxon>
        <taxon>Gillisia</taxon>
    </lineage>
</organism>
<dbReference type="InterPro" id="IPR018490">
    <property type="entry name" value="cNMP-bd_dom_sf"/>
</dbReference>
<dbReference type="SMART" id="SM00419">
    <property type="entry name" value="HTH_CRP"/>
    <property type="match status" value="1"/>
</dbReference>
<feature type="domain" description="HTH crp-type" evidence="5">
    <location>
        <begin position="155"/>
        <end position="224"/>
    </location>
</feature>
<dbReference type="OrthoDB" id="1426605at2"/>
<dbReference type="InterPro" id="IPR014710">
    <property type="entry name" value="RmlC-like_jellyroll"/>
</dbReference>
<evidence type="ECO:0000259" key="4">
    <source>
        <dbReference type="PROSITE" id="PS50042"/>
    </source>
</evidence>
<keyword evidence="3" id="KW-0804">Transcription</keyword>
<dbReference type="CDD" id="cd00038">
    <property type="entry name" value="CAP_ED"/>
    <property type="match status" value="1"/>
</dbReference>
<reference evidence="6 7" key="1">
    <citation type="submission" date="2018-10" db="EMBL/GenBank/DDBJ databases">
        <title>Genomic Encyclopedia of Archaeal and Bacterial Type Strains, Phase II (KMG-II): from individual species to whole genera.</title>
        <authorList>
            <person name="Goeker M."/>
        </authorList>
    </citation>
    <scope>NUCLEOTIDE SEQUENCE [LARGE SCALE GENOMIC DNA]</scope>
    <source>
        <strain evidence="6 7">DSM 19839</strain>
    </source>
</reference>
<evidence type="ECO:0000313" key="6">
    <source>
        <dbReference type="EMBL" id="RKS53188.1"/>
    </source>
</evidence>
<dbReference type="Pfam" id="PF00027">
    <property type="entry name" value="cNMP_binding"/>
    <property type="match status" value="1"/>
</dbReference>
<name>A0A495PUP7_9FLAO</name>